<feature type="chain" id="PRO_5045612468" evidence="2">
    <location>
        <begin position="23"/>
        <end position="303"/>
    </location>
</feature>
<comment type="caution">
    <text evidence="3">The sequence shown here is derived from an EMBL/GenBank/DDBJ whole genome shotgun (WGS) entry which is preliminary data.</text>
</comment>
<dbReference type="EMBL" id="JBHLTN010000039">
    <property type="protein sequence ID" value="MFC0594209.1"/>
    <property type="molecule type" value="Genomic_DNA"/>
</dbReference>
<accession>A0ABV6PWJ3</accession>
<protein>
    <submittedName>
        <fullName evidence="3">SGNH/GDSL hydrolase family protein</fullName>
    </submittedName>
</protein>
<evidence type="ECO:0000313" key="4">
    <source>
        <dbReference type="Proteomes" id="UP001589834"/>
    </source>
</evidence>
<dbReference type="InterPro" id="IPR051058">
    <property type="entry name" value="GDSL_Est/Lipase"/>
</dbReference>
<evidence type="ECO:0000256" key="2">
    <source>
        <dbReference type="SAM" id="SignalP"/>
    </source>
</evidence>
<evidence type="ECO:0000256" key="1">
    <source>
        <dbReference type="ARBA" id="ARBA00022801"/>
    </source>
</evidence>
<dbReference type="InterPro" id="IPR036514">
    <property type="entry name" value="SGNH_hydro_sf"/>
</dbReference>
<dbReference type="Gene3D" id="3.40.50.1110">
    <property type="entry name" value="SGNH hydrolase"/>
    <property type="match status" value="1"/>
</dbReference>
<dbReference type="PANTHER" id="PTHR45648">
    <property type="entry name" value="GDSL LIPASE/ACYLHYDROLASE FAMILY PROTEIN (AFU_ORTHOLOGUE AFUA_4G14700)"/>
    <property type="match status" value="1"/>
</dbReference>
<dbReference type="PROSITE" id="PS51257">
    <property type="entry name" value="PROKAR_LIPOPROTEIN"/>
    <property type="match status" value="1"/>
</dbReference>
<sequence length="303" mass="32183">MPSLWIRRAAGGLLVAATALLASCGSGSVVSDLHPERFISVGDGFADVGQNGHRYTVNDGTPNWLQQLAGYYNLTLTAATAGGFGYAQGNARVALADTTSGTNAPSVTAQIDAVLARTALGKNDVVFINGGMSDIVDAVAATGISAATDTAIDTAARALADQVRRVVAAGATHVVVSGVYNLGITPWARNRNITDDATRMSVAFNDRLLTQIVDMGATVLYFDPALFFNLVYNKPQNYPVDNGNDPVCTTPDASTCTTGTLVAGADYNRWLFADSLYFTPAMLRLFTNEGYLENAYTRFKQRW</sequence>
<name>A0ABV6PWJ3_9BURK</name>
<dbReference type="PANTHER" id="PTHR45648:SF22">
    <property type="entry name" value="GDSL LIPASE_ACYLHYDROLASE FAMILY PROTEIN (AFU_ORTHOLOGUE AFUA_4G14700)"/>
    <property type="match status" value="1"/>
</dbReference>
<gene>
    <name evidence="3" type="ORF">ACFFGG_16795</name>
</gene>
<evidence type="ECO:0000313" key="3">
    <source>
        <dbReference type="EMBL" id="MFC0594209.1"/>
    </source>
</evidence>
<dbReference type="SUPFAM" id="SSF52266">
    <property type="entry name" value="SGNH hydrolase"/>
    <property type="match status" value="1"/>
</dbReference>
<keyword evidence="1 3" id="KW-0378">Hydrolase</keyword>
<proteinExistence type="predicted"/>
<dbReference type="Proteomes" id="UP001589834">
    <property type="component" value="Unassembled WGS sequence"/>
</dbReference>
<keyword evidence="2" id="KW-0732">Signal</keyword>
<dbReference type="GO" id="GO:0016787">
    <property type="term" value="F:hydrolase activity"/>
    <property type="evidence" value="ECO:0007669"/>
    <property type="project" value="UniProtKB-KW"/>
</dbReference>
<organism evidence="3 4">
    <name type="scientific">Ottowia pentelensis</name>
    <dbReference type="NCBI Taxonomy" id="511108"/>
    <lineage>
        <taxon>Bacteria</taxon>
        <taxon>Pseudomonadati</taxon>
        <taxon>Pseudomonadota</taxon>
        <taxon>Betaproteobacteria</taxon>
        <taxon>Burkholderiales</taxon>
        <taxon>Comamonadaceae</taxon>
        <taxon>Ottowia</taxon>
    </lineage>
</organism>
<reference evidence="3 4" key="1">
    <citation type="submission" date="2024-09" db="EMBL/GenBank/DDBJ databases">
        <authorList>
            <person name="Sun Q."/>
            <person name="Mori K."/>
        </authorList>
    </citation>
    <scope>NUCLEOTIDE SEQUENCE [LARGE SCALE GENOMIC DNA]</scope>
    <source>
        <strain evidence="3 4">NCAIM B.02336</strain>
    </source>
</reference>
<feature type="signal peptide" evidence="2">
    <location>
        <begin position="1"/>
        <end position="22"/>
    </location>
</feature>
<dbReference type="RefSeq" id="WP_293224082.1">
    <property type="nucleotide sequence ID" value="NZ_JBHLTN010000039.1"/>
</dbReference>
<keyword evidence="4" id="KW-1185">Reference proteome</keyword>